<accession>A9V4M8</accession>
<dbReference type="GO" id="GO:0007021">
    <property type="term" value="P:tubulin complex assembly"/>
    <property type="evidence" value="ECO:0000318"/>
    <property type="project" value="GO_Central"/>
</dbReference>
<evidence type="ECO:0000256" key="1">
    <source>
        <dbReference type="ARBA" id="ARBA00006806"/>
    </source>
</evidence>
<dbReference type="GO" id="GO:0006457">
    <property type="term" value="P:protein folding"/>
    <property type="evidence" value="ECO:0000318"/>
    <property type="project" value="GO_Central"/>
</dbReference>
<dbReference type="PANTHER" id="PTHR21500">
    <property type="entry name" value="TUBULIN-SPECIFIC CHAPERONE A"/>
    <property type="match status" value="1"/>
</dbReference>
<name>A9V4M8_MONBE</name>
<keyword evidence="3" id="KW-0493">Microtubule</keyword>
<reference evidence="4 5" key="1">
    <citation type="journal article" date="2008" name="Nature">
        <title>The genome of the choanoflagellate Monosiga brevicollis and the origin of metazoans.</title>
        <authorList>
            <consortium name="JGI Sequencing"/>
            <person name="King N."/>
            <person name="Westbrook M.J."/>
            <person name="Young S.L."/>
            <person name="Kuo A."/>
            <person name="Abedin M."/>
            <person name="Chapman J."/>
            <person name="Fairclough S."/>
            <person name="Hellsten U."/>
            <person name="Isogai Y."/>
            <person name="Letunic I."/>
            <person name="Marr M."/>
            <person name="Pincus D."/>
            <person name="Putnam N."/>
            <person name="Rokas A."/>
            <person name="Wright K.J."/>
            <person name="Zuzow R."/>
            <person name="Dirks W."/>
            <person name="Good M."/>
            <person name="Goodstein D."/>
            <person name="Lemons D."/>
            <person name="Li W."/>
            <person name="Lyons J.B."/>
            <person name="Morris A."/>
            <person name="Nichols S."/>
            <person name="Richter D.J."/>
            <person name="Salamov A."/>
            <person name="Bork P."/>
            <person name="Lim W.A."/>
            <person name="Manning G."/>
            <person name="Miller W.T."/>
            <person name="McGinnis W."/>
            <person name="Shapiro H."/>
            <person name="Tjian R."/>
            <person name="Grigoriev I.V."/>
            <person name="Rokhsar D."/>
        </authorList>
    </citation>
    <scope>NUCLEOTIDE SEQUENCE [LARGE SCALE GENOMIC DNA]</scope>
    <source>
        <strain evidence="5">MX1 / ATCC 50154</strain>
    </source>
</reference>
<dbReference type="InterPro" id="IPR004226">
    <property type="entry name" value="TBCA"/>
</dbReference>
<dbReference type="EMBL" id="CH991559">
    <property type="protein sequence ID" value="EDQ87399.1"/>
    <property type="molecule type" value="Genomic_DNA"/>
</dbReference>
<evidence type="ECO:0000256" key="2">
    <source>
        <dbReference type="ARBA" id="ARBA00023186"/>
    </source>
</evidence>
<dbReference type="Pfam" id="PF02970">
    <property type="entry name" value="TBCA"/>
    <property type="match status" value="1"/>
</dbReference>
<dbReference type="PANTHER" id="PTHR21500:SF0">
    <property type="entry name" value="TUBULIN-SPECIFIC CHAPERONE A"/>
    <property type="match status" value="1"/>
</dbReference>
<keyword evidence="2 3" id="KW-0143">Chaperone</keyword>
<dbReference type="InParanoid" id="A9V4M8"/>
<dbReference type="Proteomes" id="UP000001357">
    <property type="component" value="Unassembled WGS sequence"/>
</dbReference>
<dbReference type="FunCoup" id="A9V4M8">
    <property type="interactions" value="1123"/>
</dbReference>
<keyword evidence="3" id="KW-0206">Cytoskeleton</keyword>
<proteinExistence type="inferred from homology"/>
<organism evidence="4 5">
    <name type="scientific">Monosiga brevicollis</name>
    <name type="common">Choanoflagellate</name>
    <dbReference type="NCBI Taxonomy" id="81824"/>
    <lineage>
        <taxon>Eukaryota</taxon>
        <taxon>Choanoflagellata</taxon>
        <taxon>Craspedida</taxon>
        <taxon>Salpingoecidae</taxon>
        <taxon>Monosiga</taxon>
    </lineage>
</organism>
<dbReference type="InterPro" id="IPR036126">
    <property type="entry name" value="TBCA_sf"/>
</dbReference>
<dbReference type="AlphaFoldDB" id="A9V4M8"/>
<dbReference type="GO" id="GO:0015631">
    <property type="term" value="F:tubulin binding"/>
    <property type="evidence" value="ECO:0000318"/>
    <property type="project" value="GO_Central"/>
</dbReference>
<dbReference type="GO" id="GO:0005874">
    <property type="term" value="C:microtubule"/>
    <property type="evidence" value="ECO:0007669"/>
    <property type="project" value="UniProtKB-KW"/>
</dbReference>
<dbReference type="STRING" id="81824.A9V4M8"/>
<gene>
    <name evidence="4" type="ORF">MONBRDRAFT_27215</name>
</gene>
<protein>
    <recommendedName>
        <fullName evidence="3">Tubulin-specific chaperone A</fullName>
    </recommendedName>
</protein>
<comment type="subunit">
    <text evidence="3">Supercomplex made of cofactors A to E. Cofactors A and D function by capturing and stabilizing tubulin in a quasi-native conformation. Cofactor E binds to the cofactor D-tubulin complex; interaction with cofactor C then causes the release of tubulin polypeptides that are committed to the native state.</text>
</comment>
<dbReference type="GeneID" id="5892983"/>
<comment type="subcellular location">
    <subcellularLocation>
        <location evidence="3">Cytoplasm</location>
        <location evidence="3">Cytoskeleton</location>
    </subcellularLocation>
</comment>
<dbReference type="GO" id="GO:0007023">
    <property type="term" value="P:post-chaperonin tubulin folding pathway"/>
    <property type="evidence" value="ECO:0007669"/>
    <property type="project" value="UniProtKB-UniRule"/>
</dbReference>
<sequence length="115" mass="13361">MLVVVVAWSRGVVGVVMGKEGLGKEREYNFKEIAQQEARIEKYKAEGRDEYDVRKQYEVLEECKMMVPNTQQRLEEEHKKLTDMVVCQTARRLAHRAPCRRAAPPLTLPFNRTPT</sequence>
<dbReference type="GO" id="GO:0048487">
    <property type="term" value="F:beta-tubulin binding"/>
    <property type="evidence" value="ECO:0007669"/>
    <property type="project" value="InterPro"/>
</dbReference>
<keyword evidence="5" id="KW-1185">Reference proteome</keyword>
<dbReference type="SUPFAM" id="SSF46988">
    <property type="entry name" value="Tubulin chaperone cofactor A"/>
    <property type="match status" value="1"/>
</dbReference>
<evidence type="ECO:0000313" key="4">
    <source>
        <dbReference type="EMBL" id="EDQ87399.1"/>
    </source>
</evidence>
<dbReference type="RefSeq" id="XP_001747659.1">
    <property type="nucleotide sequence ID" value="XM_001747607.1"/>
</dbReference>
<dbReference type="KEGG" id="mbr:MONBRDRAFT_27215"/>
<evidence type="ECO:0000313" key="5">
    <source>
        <dbReference type="Proteomes" id="UP000001357"/>
    </source>
</evidence>
<evidence type="ECO:0000256" key="3">
    <source>
        <dbReference type="RuleBase" id="RU364030"/>
    </source>
</evidence>
<dbReference type="GO" id="GO:0015630">
    <property type="term" value="C:microtubule cytoskeleton"/>
    <property type="evidence" value="ECO:0000318"/>
    <property type="project" value="GO_Central"/>
</dbReference>
<keyword evidence="3" id="KW-0963">Cytoplasm</keyword>
<comment type="similarity">
    <text evidence="1 3">Belongs to the TBCA family.</text>
</comment>
<dbReference type="Gene3D" id="1.20.58.90">
    <property type="match status" value="1"/>
</dbReference>